<organism evidence="8 9">
    <name type="scientific">Pseudorhodoferax soli</name>
    <dbReference type="NCBI Taxonomy" id="545864"/>
    <lineage>
        <taxon>Bacteria</taxon>
        <taxon>Pseudomonadati</taxon>
        <taxon>Pseudomonadota</taxon>
        <taxon>Betaproteobacteria</taxon>
        <taxon>Burkholderiales</taxon>
        <taxon>Comamonadaceae</taxon>
    </lineage>
</organism>
<dbReference type="PANTHER" id="PTHR12338:SF8">
    <property type="entry name" value="HEME_HEMOPEXIN-BINDING PROTEIN"/>
    <property type="match status" value="1"/>
</dbReference>
<dbReference type="SMART" id="SM00912">
    <property type="entry name" value="Haemagg_act"/>
    <property type="match status" value="1"/>
</dbReference>
<accession>A0A368XMW2</accession>
<feature type="compositionally biased region" description="Basic residues" evidence="5">
    <location>
        <begin position="1"/>
        <end position="12"/>
    </location>
</feature>
<sequence length="1188" mass="118913">MKRHQRPRHQWWMRRDQGSTGRGRAGANGPLLAAAVLASPLAMAAPAGGVVVGGDAAIAQSGSVTNVQQSSQRAAINWQNFSVGANETVNFLQPNASAVVLNRVVGNERSVIDGAMNANGQVFLVNSAGILFGKGSSVNVGGLVASTRPISDTDFLAGRNVFGGGGTASVVNQGRLTAADGGYIALLGASVSNQGVVTATKGTVALAAGDQITLNFSGNSLLGVSIDQGTLDALVENQQAIYADGGTVLLTAKAASALLRSTVNVGGVVQAQTIDDLLGRVEVRAHGGTTSVTGTIDARAIGAGNGGFIETSGDTVKVANSAQILTRAAQGKNGKWLVDPNDYTIAASGGDITGAFLSNYLDTQGDYEVQSVAGAKSGHGDIHVNDAITWGSDNKLTLTAQRDININNAITINGVGGQLALNFGGDYRIRTPASYAGAVLDADGKPVANTDTSGGVYGSVTFSNDANLRGLTINGDVYTLIHSMAQLDALDNTDAVTLAGNYDTVNGNYAIAKNLDAAGVTYATAPVYLFGNGTVTGLGHTISNFTIAPAFDYAGLFGQVLGVAVFRDIGFLDVAITRAVTGVGALVGGARTYGAEIRIYNAYVTGEVQGNWGVGGLAGSGVNTVEYAFSAANVSGFSGVGGLVGGLGSYFNSNLEPFGSGYVSSKLAHAHATGVVTASYSGAGGLAGGLTDTTVDLVYASGNVGGAANLGGLAGELRLSGGLVDATITNSFATGNVTGENNVGGLLGLMSASINNEALAGRKVGVDNVHATGNVTATQGGFAGGLIAQIDVGSWNISRFSNPPEFFVANATASGDVTILGQYTGSSNGTSASSAGGLVGAVRGTRYGANFSNVCCGYGGTISNSSASGTVDVTGSTNSVFAGGLVGTAANTAIIGSSSSSDVIASTAVTVGNGASAGAFGGLVGFGTSSSVDSSYATGSLTGNPERLGGIVGSGWVVIGSNNYYNTATAANGYGDQSNKATTGATDNSQGLTGDQMQDIRYYANGTIGQVLAQRAAEAAAEEARRAAEAAAEEARRAAEAAAAAAEAARVAAEAAAAEAQRAAEAAAAEAQRLAEAAAAEAQRLAEAAAAEARRVAEAAAQEARRIEHAAYVQSGVQTASAAVAQGLEANARPAVTTPQGLRTPAATLDQNIVVTETKRFSANVREIEVDGQKFYLEDDEPNTGMPQ</sequence>
<evidence type="ECO:0000256" key="5">
    <source>
        <dbReference type="SAM" id="MobiDB-lite"/>
    </source>
</evidence>
<dbReference type="InterPro" id="IPR008638">
    <property type="entry name" value="FhaB/CdiA-like_TPS"/>
</dbReference>
<dbReference type="OrthoDB" id="218680at2"/>
<evidence type="ECO:0000256" key="4">
    <source>
        <dbReference type="SAM" id="Coils"/>
    </source>
</evidence>
<keyword evidence="9" id="KW-1185">Reference proteome</keyword>
<evidence type="ECO:0000256" key="3">
    <source>
        <dbReference type="ARBA" id="ARBA00022729"/>
    </source>
</evidence>
<dbReference type="InterPro" id="IPR011050">
    <property type="entry name" value="Pectin_lyase_fold/virulence"/>
</dbReference>
<dbReference type="Pfam" id="PF05860">
    <property type="entry name" value="TPS"/>
    <property type="match status" value="1"/>
</dbReference>
<comment type="subcellular location">
    <subcellularLocation>
        <location evidence="1">Secreted</location>
    </subcellularLocation>
</comment>
<feature type="signal peptide" evidence="6">
    <location>
        <begin position="1"/>
        <end position="44"/>
    </location>
</feature>
<dbReference type="Gene3D" id="2.160.20.10">
    <property type="entry name" value="Single-stranded right-handed beta-helix, Pectin lyase-like"/>
    <property type="match status" value="1"/>
</dbReference>
<dbReference type="Proteomes" id="UP000252884">
    <property type="component" value="Unassembled WGS sequence"/>
</dbReference>
<feature type="domain" description="Filamentous haemagglutinin FhaB/tRNA nuclease CdiA-like TPS" evidence="7">
    <location>
        <begin position="42"/>
        <end position="154"/>
    </location>
</feature>
<keyword evidence="4" id="KW-0175">Coiled coil</keyword>
<dbReference type="PANTHER" id="PTHR12338">
    <property type="entry name" value="AUTOTRANSPORTER"/>
    <property type="match status" value="1"/>
</dbReference>
<keyword evidence="3 6" id="KW-0732">Signal</keyword>
<evidence type="ECO:0000313" key="9">
    <source>
        <dbReference type="Proteomes" id="UP000252884"/>
    </source>
</evidence>
<evidence type="ECO:0000256" key="1">
    <source>
        <dbReference type="ARBA" id="ARBA00004613"/>
    </source>
</evidence>
<evidence type="ECO:0000256" key="6">
    <source>
        <dbReference type="SAM" id="SignalP"/>
    </source>
</evidence>
<proteinExistence type="predicted"/>
<name>A0A368XMW2_9BURK</name>
<dbReference type="AlphaFoldDB" id="A0A368XMW2"/>
<evidence type="ECO:0000256" key="2">
    <source>
        <dbReference type="ARBA" id="ARBA00022525"/>
    </source>
</evidence>
<keyword evidence="2" id="KW-0964">Secreted</keyword>
<feature type="coiled-coil region" evidence="4">
    <location>
        <begin position="1013"/>
        <end position="1110"/>
    </location>
</feature>
<feature type="region of interest" description="Disordered" evidence="5">
    <location>
        <begin position="1"/>
        <end position="25"/>
    </location>
</feature>
<dbReference type="EMBL" id="QPJK01000007">
    <property type="protein sequence ID" value="RCW68516.1"/>
    <property type="molecule type" value="Genomic_DNA"/>
</dbReference>
<dbReference type="InterPro" id="IPR050909">
    <property type="entry name" value="Bact_Autotransporter_VF"/>
</dbReference>
<dbReference type="GO" id="GO:0005576">
    <property type="term" value="C:extracellular region"/>
    <property type="evidence" value="ECO:0007669"/>
    <property type="project" value="UniProtKB-SubCell"/>
</dbReference>
<dbReference type="SUPFAM" id="SSF51126">
    <property type="entry name" value="Pectin lyase-like"/>
    <property type="match status" value="1"/>
</dbReference>
<evidence type="ECO:0000259" key="7">
    <source>
        <dbReference type="SMART" id="SM00912"/>
    </source>
</evidence>
<evidence type="ECO:0000313" key="8">
    <source>
        <dbReference type="EMBL" id="RCW68516.1"/>
    </source>
</evidence>
<protein>
    <submittedName>
        <fullName evidence="8">Filamentous hemagglutinin family protein</fullName>
    </submittedName>
</protein>
<dbReference type="Gene3D" id="2.160.20.110">
    <property type="match status" value="2"/>
</dbReference>
<dbReference type="InterPro" id="IPR012334">
    <property type="entry name" value="Pectin_lyas_fold"/>
</dbReference>
<comment type="caution">
    <text evidence="8">The sequence shown here is derived from an EMBL/GenBank/DDBJ whole genome shotgun (WGS) entry which is preliminary data.</text>
</comment>
<dbReference type="NCBIfam" id="TIGR01901">
    <property type="entry name" value="adhes_NPXG"/>
    <property type="match status" value="1"/>
</dbReference>
<gene>
    <name evidence="8" type="ORF">DES41_10737</name>
</gene>
<reference evidence="8 9" key="1">
    <citation type="submission" date="2018-07" db="EMBL/GenBank/DDBJ databases">
        <title>Genomic Encyclopedia of Type Strains, Phase IV (KMG-IV): sequencing the most valuable type-strain genomes for metagenomic binning, comparative biology and taxonomic classification.</title>
        <authorList>
            <person name="Goeker M."/>
        </authorList>
    </citation>
    <scope>NUCLEOTIDE SEQUENCE [LARGE SCALE GENOMIC DNA]</scope>
    <source>
        <strain evidence="8 9">DSM 21634</strain>
    </source>
</reference>
<feature type="chain" id="PRO_5016852569" evidence="6">
    <location>
        <begin position="45"/>
        <end position="1188"/>
    </location>
</feature>